<keyword evidence="8 14" id="KW-0418">Kinase</keyword>
<evidence type="ECO:0000256" key="4">
    <source>
        <dbReference type="ARBA" id="ARBA00022475"/>
    </source>
</evidence>
<evidence type="ECO:0000256" key="11">
    <source>
        <dbReference type="ARBA" id="ARBA00023136"/>
    </source>
</evidence>
<dbReference type="GO" id="GO:0005886">
    <property type="term" value="C:plasma membrane"/>
    <property type="evidence" value="ECO:0007669"/>
    <property type="project" value="UniProtKB-SubCell"/>
</dbReference>
<dbReference type="InterPro" id="IPR005467">
    <property type="entry name" value="His_kinase_dom"/>
</dbReference>
<evidence type="ECO:0000256" key="12">
    <source>
        <dbReference type="SAM" id="Phobius"/>
    </source>
</evidence>
<evidence type="ECO:0000256" key="6">
    <source>
        <dbReference type="ARBA" id="ARBA00022679"/>
    </source>
</evidence>
<feature type="domain" description="Histidine kinase" evidence="13">
    <location>
        <begin position="125"/>
        <end position="334"/>
    </location>
</feature>
<comment type="caution">
    <text evidence="14">The sequence shown here is derived from an EMBL/GenBank/DDBJ whole genome shotgun (WGS) entry which is preliminary data.</text>
</comment>
<dbReference type="Gene3D" id="1.10.287.130">
    <property type="match status" value="1"/>
</dbReference>
<comment type="catalytic activity">
    <reaction evidence="1">
        <text>ATP + protein L-histidine = ADP + protein N-phospho-L-histidine.</text>
        <dbReference type="EC" id="2.7.13.3"/>
    </reaction>
</comment>
<dbReference type="GO" id="GO:0004721">
    <property type="term" value="F:phosphoprotein phosphatase activity"/>
    <property type="evidence" value="ECO:0007669"/>
    <property type="project" value="TreeGrafter"/>
</dbReference>
<feature type="transmembrane region" description="Helical" evidence="12">
    <location>
        <begin position="12"/>
        <end position="29"/>
    </location>
</feature>
<evidence type="ECO:0000256" key="3">
    <source>
        <dbReference type="ARBA" id="ARBA00012438"/>
    </source>
</evidence>
<proteinExistence type="predicted"/>
<comment type="subcellular location">
    <subcellularLocation>
        <location evidence="2">Cell membrane</location>
        <topology evidence="2">Multi-pass membrane protein</topology>
    </subcellularLocation>
</comment>
<keyword evidence="10" id="KW-0902">Two-component regulatory system</keyword>
<name>A0A6M0R8B7_9CLOT</name>
<dbReference type="SUPFAM" id="SSF55874">
    <property type="entry name" value="ATPase domain of HSP90 chaperone/DNA topoisomerase II/histidine kinase"/>
    <property type="match status" value="1"/>
</dbReference>
<dbReference type="GO" id="GO:0016036">
    <property type="term" value="P:cellular response to phosphate starvation"/>
    <property type="evidence" value="ECO:0007669"/>
    <property type="project" value="TreeGrafter"/>
</dbReference>
<dbReference type="EC" id="2.7.13.3" evidence="3"/>
<organism evidence="14 15">
    <name type="scientific">Clostridium niameyense</name>
    <dbReference type="NCBI Taxonomy" id="1622073"/>
    <lineage>
        <taxon>Bacteria</taxon>
        <taxon>Bacillati</taxon>
        <taxon>Bacillota</taxon>
        <taxon>Clostridia</taxon>
        <taxon>Eubacteriales</taxon>
        <taxon>Clostridiaceae</taxon>
        <taxon>Clostridium</taxon>
    </lineage>
</organism>
<accession>A0A6M0R8B7</accession>
<dbReference type="SMART" id="SM00387">
    <property type="entry name" value="HATPase_c"/>
    <property type="match status" value="1"/>
</dbReference>
<keyword evidence="9 12" id="KW-1133">Transmembrane helix</keyword>
<evidence type="ECO:0000259" key="13">
    <source>
        <dbReference type="PROSITE" id="PS50109"/>
    </source>
</evidence>
<dbReference type="SMART" id="SM00388">
    <property type="entry name" value="HisKA"/>
    <property type="match status" value="1"/>
</dbReference>
<dbReference type="Proteomes" id="UP000473885">
    <property type="component" value="Unassembled WGS sequence"/>
</dbReference>
<evidence type="ECO:0000256" key="5">
    <source>
        <dbReference type="ARBA" id="ARBA00022553"/>
    </source>
</evidence>
<dbReference type="CDD" id="cd00082">
    <property type="entry name" value="HisKA"/>
    <property type="match status" value="1"/>
</dbReference>
<dbReference type="PRINTS" id="PR00344">
    <property type="entry name" value="BCTRLSENSOR"/>
</dbReference>
<evidence type="ECO:0000256" key="9">
    <source>
        <dbReference type="ARBA" id="ARBA00022989"/>
    </source>
</evidence>
<dbReference type="RefSeq" id="WP_163248679.1">
    <property type="nucleotide sequence ID" value="NZ_SXDP01000002.1"/>
</dbReference>
<reference evidence="14 15" key="1">
    <citation type="submission" date="2019-04" db="EMBL/GenBank/DDBJ databases">
        <title>Genome sequencing of Clostridium botulinum Groups I-IV and Clostridium butyricum.</title>
        <authorList>
            <person name="Brunt J."/>
            <person name="Van Vliet A.H.M."/>
            <person name="Stringer S.C."/>
            <person name="Carter A.T."/>
            <person name="Peck M.W."/>
        </authorList>
    </citation>
    <scope>NUCLEOTIDE SEQUENCE [LARGE SCALE GENOMIC DNA]</scope>
    <source>
        <strain evidence="14 15">IFR 18/094</strain>
    </source>
</reference>
<keyword evidence="6" id="KW-0808">Transferase</keyword>
<evidence type="ECO:0000256" key="8">
    <source>
        <dbReference type="ARBA" id="ARBA00022777"/>
    </source>
</evidence>
<dbReference type="InterPro" id="IPR050351">
    <property type="entry name" value="BphY/WalK/GraS-like"/>
</dbReference>
<protein>
    <recommendedName>
        <fullName evidence="3">histidine kinase</fullName>
        <ecNumber evidence="3">2.7.13.3</ecNumber>
    </recommendedName>
</protein>
<keyword evidence="7 12" id="KW-0812">Transmembrane</keyword>
<gene>
    <name evidence="14" type="ORF">FDF74_04530</name>
</gene>
<sequence>MSFFNLLKDKVSFFIYNLVVFLFMSSVIYLSPYKAISLDCIIYIGIFQLISMCFYISISVLHKKHFIDKIENGISNLDFTEVTFFNKNKEQKYYYKLIKEYYEKLNKFMEEKEEEYTENIDLITIWGHDIKTPISVIKLLCENYESNQNPELIESIPKELLKIEDGVNKMLNLTRINNFEKDLFIEKIDVENIVFDIIKKHSKYFISKKIKLEVNIEKVNLLSDIKWLSFILEQIINNALKYTSNKGTISIKGFSESSYYVLKIKDNGTGIKPEDIPRVFDKGFTGTNGRENLNSTGIGLYLSNEVIKKLGHNIYINSEYGNYTELILKFNKEDLI</sequence>
<keyword evidence="5" id="KW-0597">Phosphoprotein</keyword>
<dbReference type="SUPFAM" id="SSF47384">
    <property type="entry name" value="Homodimeric domain of signal transducing histidine kinase"/>
    <property type="match status" value="1"/>
</dbReference>
<evidence type="ECO:0000313" key="15">
    <source>
        <dbReference type="Proteomes" id="UP000473885"/>
    </source>
</evidence>
<evidence type="ECO:0000256" key="7">
    <source>
        <dbReference type="ARBA" id="ARBA00022692"/>
    </source>
</evidence>
<evidence type="ECO:0000256" key="10">
    <source>
        <dbReference type="ARBA" id="ARBA00023012"/>
    </source>
</evidence>
<dbReference type="Pfam" id="PF02518">
    <property type="entry name" value="HATPase_c"/>
    <property type="match status" value="1"/>
</dbReference>
<keyword evidence="11 12" id="KW-0472">Membrane</keyword>
<dbReference type="PROSITE" id="PS50109">
    <property type="entry name" value="HIS_KIN"/>
    <property type="match status" value="1"/>
</dbReference>
<dbReference type="GO" id="GO:0000155">
    <property type="term" value="F:phosphorelay sensor kinase activity"/>
    <property type="evidence" value="ECO:0007669"/>
    <property type="project" value="InterPro"/>
</dbReference>
<evidence type="ECO:0000256" key="2">
    <source>
        <dbReference type="ARBA" id="ARBA00004651"/>
    </source>
</evidence>
<dbReference type="AlphaFoldDB" id="A0A6M0R8B7"/>
<dbReference type="EMBL" id="SXDP01000002">
    <property type="protein sequence ID" value="NEZ46481.1"/>
    <property type="molecule type" value="Genomic_DNA"/>
</dbReference>
<dbReference type="InterPro" id="IPR003661">
    <property type="entry name" value="HisK_dim/P_dom"/>
</dbReference>
<keyword evidence="15" id="KW-1185">Reference proteome</keyword>
<dbReference type="InterPro" id="IPR036097">
    <property type="entry name" value="HisK_dim/P_sf"/>
</dbReference>
<dbReference type="InterPro" id="IPR004358">
    <property type="entry name" value="Sig_transdc_His_kin-like_C"/>
</dbReference>
<dbReference type="PANTHER" id="PTHR45453:SF2">
    <property type="entry name" value="HISTIDINE KINASE"/>
    <property type="match status" value="1"/>
</dbReference>
<dbReference type="PANTHER" id="PTHR45453">
    <property type="entry name" value="PHOSPHATE REGULON SENSOR PROTEIN PHOR"/>
    <property type="match status" value="1"/>
</dbReference>
<evidence type="ECO:0000313" key="14">
    <source>
        <dbReference type="EMBL" id="NEZ46481.1"/>
    </source>
</evidence>
<dbReference type="InterPro" id="IPR036890">
    <property type="entry name" value="HATPase_C_sf"/>
</dbReference>
<dbReference type="Pfam" id="PF00512">
    <property type="entry name" value="HisKA"/>
    <property type="match status" value="1"/>
</dbReference>
<dbReference type="InterPro" id="IPR003594">
    <property type="entry name" value="HATPase_dom"/>
</dbReference>
<evidence type="ECO:0000256" key="1">
    <source>
        <dbReference type="ARBA" id="ARBA00000085"/>
    </source>
</evidence>
<keyword evidence="4" id="KW-1003">Cell membrane</keyword>
<feature type="transmembrane region" description="Helical" evidence="12">
    <location>
        <begin position="41"/>
        <end position="61"/>
    </location>
</feature>
<dbReference type="Gene3D" id="3.30.565.10">
    <property type="entry name" value="Histidine kinase-like ATPase, C-terminal domain"/>
    <property type="match status" value="1"/>
</dbReference>